<sequence>MEKSSEETVTSTSQATPVTTVSTKSSSEEKHILPTPLETHTKPVQHLVMNDSSGEDTDSGTESVTEIAASSSLPSETETTGISSITPVSSEEYMLSTVEKETVTDSTVKAERVTFSVTSPQPGTGETEMAVSGTASSPYSTRKPTVTSSADVTGKDRVDQTHTTDPVTQAALSPHSTKKMDQMLSTTKLSIPYSTDKASVSSNTDVAGIEGSGVEISDTTTALPETSESKKTAATPVFPLFNTENPTTITQEDETQTSAITTEEEKGSSPVSSFTDRATSTPTHKESTGDHATSISTNESVSTSTVSSLQSTSKPDVMIRFVTDFVPEPDTTPSEVYQQVRSETTFTLHPQTDISSEKTVLATTSPMLPSEESSQHFEPSDVTPQTGVTATSQDYKTAEPPSQAPKTDELSTDDGGSTDSKETKVVVTTMPAEHTSESATLPDDIIQYVATISPVQHLTTPQKTEQARSEIALTHRPLTDLSSQDVSVTTTHPVFASHETSQITESPTVPATASLVTKASVEDGTNETTVDHVSFGANIEPSPDTDYYDTTPDYGEPDPHFVEARPPKLDTSTPREIVVLSTTAPVESVSSSESSSEETQSPVEAAAITFLPSASAPISATSSSSSESESKEATISGKHESMSTESPVRLHGDAVENITSALLSATTKSPFILSTGVESGSDSSKSVSEDMTTTTKPNIDNREKQSLSPDEIQTVFKTEIPSRTPIEFTTLTPTLAQSQPVSVASAATTPSSPFSEVDKKPNSDVTALPDTGPDLGHTVIGETVDIPEVYLCSTNICVNGGSCYKTGSVYTCSCPPGYSGERCEIDTDECQSNPCRNGGTCVDRLASFTCVCLPSYSGLYCEEDTETCDYGWHKFQGHCYKYFPHRRNWDTAERECRMQGAHLTSVLSHEEQQFVNRLGQDYQWIGLNDKMFDSDFRWTDGSPMQYENWRPNQPDSFFTSGEDCVVMIWHEDGQWNDVPCNYHLTFTCKKGTVACSQPPLVENARTFGKIRERYEINSLVRYQCRTGFIQRHVPTIRCRGDGRWDSPKISCLTPSNYQRTFIRRHQHNSLYSINNFKRFQDDALHIHQQLYRGRRDRTEHKRKRQ</sequence>
<evidence type="ECO:0000313" key="1">
    <source>
        <dbReference type="EMBL" id="KAG8012102.1"/>
    </source>
</evidence>
<accession>A0ACB7FD04</accession>
<dbReference type="EMBL" id="CM024801">
    <property type="protein sequence ID" value="KAG8012102.1"/>
    <property type="molecule type" value="Genomic_DNA"/>
</dbReference>
<dbReference type="Proteomes" id="UP000805704">
    <property type="component" value="Chromosome 13"/>
</dbReference>
<organism evidence="1 2">
    <name type="scientific">Nibea albiflora</name>
    <name type="common">Yellow drum</name>
    <name type="synonym">Corvina albiflora</name>
    <dbReference type="NCBI Taxonomy" id="240163"/>
    <lineage>
        <taxon>Eukaryota</taxon>
        <taxon>Metazoa</taxon>
        <taxon>Chordata</taxon>
        <taxon>Craniata</taxon>
        <taxon>Vertebrata</taxon>
        <taxon>Euteleostomi</taxon>
        <taxon>Actinopterygii</taxon>
        <taxon>Neopterygii</taxon>
        <taxon>Teleostei</taxon>
        <taxon>Neoteleostei</taxon>
        <taxon>Acanthomorphata</taxon>
        <taxon>Eupercaria</taxon>
        <taxon>Sciaenidae</taxon>
        <taxon>Nibea</taxon>
    </lineage>
</organism>
<evidence type="ECO:0000313" key="2">
    <source>
        <dbReference type="Proteomes" id="UP000805704"/>
    </source>
</evidence>
<reference evidence="1" key="1">
    <citation type="submission" date="2020-04" db="EMBL/GenBank/DDBJ databases">
        <title>A chromosome-scale assembly and high-density genetic map of the yellow drum (Nibea albiflora) genome.</title>
        <authorList>
            <person name="Xu D."/>
            <person name="Zhang W."/>
            <person name="Chen R."/>
            <person name="Tan P."/>
            <person name="Wang L."/>
            <person name="Song H."/>
            <person name="Tian L."/>
            <person name="Zhu Q."/>
            <person name="Wang B."/>
        </authorList>
    </citation>
    <scope>NUCLEOTIDE SEQUENCE</scope>
    <source>
        <strain evidence="1">ZJHYS-2018</strain>
    </source>
</reference>
<keyword evidence="2" id="KW-1185">Reference proteome</keyword>
<comment type="caution">
    <text evidence="1">The sequence shown here is derived from an EMBL/GenBank/DDBJ whole genome shotgun (WGS) entry which is preliminary data.</text>
</comment>
<protein>
    <submittedName>
        <fullName evidence="1">Versican core protein</fullName>
    </submittedName>
</protein>
<gene>
    <name evidence="1" type="primary">VCAN.6</name>
    <name evidence="1" type="ORF">GBF38_004559</name>
</gene>
<proteinExistence type="predicted"/>
<name>A0ACB7FD04_NIBAL</name>